<dbReference type="eggNOG" id="COG3464">
    <property type="taxonomic scope" value="Bacteria"/>
</dbReference>
<accession>R2P6Q6</accession>
<reference evidence="3 5" key="2">
    <citation type="submission" date="2013-03" db="EMBL/GenBank/DDBJ databases">
        <title>The Genome Sequence of Enterococcus raffinosus ATCC_49464 (PacBio/Illumina hybrid assembly).</title>
        <authorList>
            <consortium name="The Broad Institute Genomics Platform"/>
            <consortium name="The Broad Institute Genome Sequencing Center for Infectious Disease"/>
            <person name="Earl A."/>
            <person name="Russ C."/>
            <person name="Gilmore M."/>
            <person name="Surin D."/>
            <person name="Walker B."/>
            <person name="Young S."/>
            <person name="Zeng Q."/>
            <person name="Gargeya S."/>
            <person name="Fitzgerald M."/>
            <person name="Haas B."/>
            <person name="Abouelleil A."/>
            <person name="Allen A.W."/>
            <person name="Alvarado L."/>
            <person name="Arachchi H.M."/>
            <person name="Berlin A.M."/>
            <person name="Chapman S.B."/>
            <person name="Gainer-Dewar J."/>
            <person name="Goldberg J."/>
            <person name="Griggs A."/>
            <person name="Gujja S."/>
            <person name="Hansen M."/>
            <person name="Howarth C."/>
            <person name="Imamovic A."/>
            <person name="Ireland A."/>
            <person name="Larimer J."/>
            <person name="McCowan C."/>
            <person name="Murphy C."/>
            <person name="Pearson M."/>
            <person name="Poon T.W."/>
            <person name="Priest M."/>
            <person name="Roberts A."/>
            <person name="Saif S."/>
            <person name="Shea T."/>
            <person name="Sisk P."/>
            <person name="Sykes S."/>
            <person name="Wortman J."/>
            <person name="Nusbaum C."/>
            <person name="Birren B."/>
        </authorList>
    </citation>
    <scope>NUCLEOTIDE SEQUENCE [LARGE SCALE GENOMIC DNA]</scope>
    <source>
        <strain evidence="3 5">ATCC 49464</strain>
    </source>
</reference>
<evidence type="ECO:0000259" key="1">
    <source>
        <dbReference type="Pfam" id="PF14690"/>
    </source>
</evidence>
<dbReference type="InterPro" id="IPR047951">
    <property type="entry name" value="Transpos_ISL3"/>
</dbReference>
<dbReference type="Pfam" id="PF14690">
    <property type="entry name" value="Zn_ribbon_ISL3"/>
    <property type="match status" value="1"/>
</dbReference>
<protein>
    <submittedName>
        <fullName evidence="2">Transposase</fullName>
    </submittedName>
</protein>
<dbReference type="AlphaFoldDB" id="R2P6Q6"/>
<dbReference type="InterPro" id="IPR029261">
    <property type="entry name" value="Transposase_Znf"/>
</dbReference>
<keyword evidence="5" id="KW-1185">Reference proteome</keyword>
<feature type="domain" description="Transposase IS204/IS1001/IS1096/IS1165 zinc-finger" evidence="1">
    <location>
        <begin position="46"/>
        <end position="92"/>
    </location>
</feature>
<dbReference type="HOGENOM" id="CLU_041900_13_1_9"/>
<name>R2P6Q6_9ENTE</name>
<dbReference type="PANTHER" id="PTHR33498">
    <property type="entry name" value="TRANSPOSASE FOR INSERTION SEQUENCE ELEMENT IS1557"/>
    <property type="match status" value="1"/>
</dbReference>
<dbReference type="Gene3D" id="1.10.10.60">
    <property type="entry name" value="Homeodomain-like"/>
    <property type="match status" value="1"/>
</dbReference>
<dbReference type="PATRIC" id="fig|1158602.3.peg.1102"/>
<evidence type="ECO:0000313" key="2">
    <source>
        <dbReference type="EMBL" id="EOH79937.1"/>
    </source>
</evidence>
<dbReference type="Proteomes" id="UP000014158">
    <property type="component" value="Unassembled WGS sequence"/>
</dbReference>
<dbReference type="EMBL" id="AJAL01000004">
    <property type="protein sequence ID" value="EOH79937.1"/>
    <property type="molecule type" value="Genomic_DNA"/>
</dbReference>
<organism evidence="2 4">
    <name type="scientific">Enterococcus raffinosus ATCC 49464</name>
    <dbReference type="NCBI Taxonomy" id="1158602"/>
    <lineage>
        <taxon>Bacteria</taxon>
        <taxon>Bacillati</taxon>
        <taxon>Bacillota</taxon>
        <taxon>Bacilli</taxon>
        <taxon>Lactobacillales</taxon>
        <taxon>Enterococcaceae</taxon>
        <taxon>Enterococcus</taxon>
    </lineage>
</organism>
<evidence type="ECO:0000313" key="3">
    <source>
        <dbReference type="EMBL" id="EOT74244.1"/>
    </source>
</evidence>
<dbReference type="EMBL" id="ASWF01000004">
    <property type="protein sequence ID" value="EOT74244.1"/>
    <property type="molecule type" value="Genomic_DNA"/>
</dbReference>
<dbReference type="Proteomes" id="UP000013877">
    <property type="component" value="Unassembled WGS sequence"/>
</dbReference>
<evidence type="ECO:0000313" key="4">
    <source>
        <dbReference type="Proteomes" id="UP000013877"/>
    </source>
</evidence>
<reference evidence="2 4" key="1">
    <citation type="submission" date="2013-02" db="EMBL/GenBank/DDBJ databases">
        <title>The Genome Sequence of Enterococcus raffinosus ATCC_49464.</title>
        <authorList>
            <consortium name="The Broad Institute Genome Sequencing Platform"/>
            <consortium name="The Broad Institute Genome Sequencing Center for Infectious Disease"/>
            <person name="Earl A.M."/>
            <person name="Gilmore M.S."/>
            <person name="Lebreton F."/>
            <person name="Walker B."/>
            <person name="Young S.K."/>
            <person name="Zeng Q."/>
            <person name="Gargeya S."/>
            <person name="Fitzgerald M."/>
            <person name="Haas B."/>
            <person name="Abouelleil A."/>
            <person name="Alvarado L."/>
            <person name="Arachchi H.M."/>
            <person name="Berlin A.M."/>
            <person name="Chapman S.B."/>
            <person name="Dewar J."/>
            <person name="Goldberg J."/>
            <person name="Griggs A."/>
            <person name="Gujja S."/>
            <person name="Hansen M."/>
            <person name="Howarth C."/>
            <person name="Imamovic A."/>
            <person name="Larimer J."/>
            <person name="McCowan C."/>
            <person name="Murphy C."/>
            <person name="Neiman D."/>
            <person name="Pearson M."/>
            <person name="Priest M."/>
            <person name="Roberts A."/>
            <person name="Saif S."/>
            <person name="Shea T."/>
            <person name="Sisk P."/>
            <person name="Sykes S."/>
            <person name="Wortman J."/>
            <person name="Nusbaum C."/>
            <person name="Birren B."/>
        </authorList>
    </citation>
    <scope>NUCLEOTIDE SEQUENCE [LARGE SCALE GENOMIC DNA]</scope>
    <source>
        <strain evidence="2 4">ATCC 49464</strain>
    </source>
</reference>
<comment type="caution">
    <text evidence="2">The sequence shown here is derived from an EMBL/GenBank/DDBJ whole genome shotgun (WGS) entry which is preliminary data.</text>
</comment>
<gene>
    <name evidence="3" type="ORF">I590_03105</name>
    <name evidence="2" type="ORF">UAK_01090</name>
</gene>
<dbReference type="PANTHER" id="PTHR33498:SF1">
    <property type="entry name" value="TRANSPOSASE FOR INSERTION SEQUENCE ELEMENT IS1557"/>
    <property type="match status" value="1"/>
</dbReference>
<evidence type="ECO:0000313" key="5">
    <source>
        <dbReference type="Proteomes" id="UP000014158"/>
    </source>
</evidence>
<proteinExistence type="predicted"/>
<sequence length="155" mass="18071">MSYTQLIKDTLEILDLTVTFEKNCLTKEKYKGASCMIYRGKLSYAPRSCTHCTEKNTMIRWGKTTVRLLVHDVSEYKTYLDLEKQRFRCKHCGKTVVADTSVVDKHCFIRRKVRWSVVEQFPKNTSMTEIAHQKKISTSSVYRILKKILPANDPV</sequence>